<reference evidence="1 2" key="1">
    <citation type="submission" date="2019-04" db="EMBL/GenBank/DDBJ databases">
        <title>Complete genome sequence of Arthrobacter sp. ZXY-2 associated with effective atrazine degradation and salt adaptation.</title>
        <authorList>
            <person name="Zhao X."/>
        </authorList>
    </citation>
    <scope>NUCLEOTIDE SEQUENCE [LARGE SCALE GENOMIC DNA]</scope>
    <source>
        <strain evidence="2">ZP60</strain>
    </source>
</reference>
<dbReference type="AlphaFoldDB" id="A0A4D6K9R7"/>
<dbReference type="KEGG" id="halz:E5139_05275"/>
<dbReference type="EMBL" id="CP039375">
    <property type="protein sequence ID" value="QCD65078.1"/>
    <property type="molecule type" value="Genomic_DNA"/>
</dbReference>
<evidence type="ECO:0000313" key="1">
    <source>
        <dbReference type="EMBL" id="QCD65078.1"/>
    </source>
</evidence>
<dbReference type="GeneID" id="42178325"/>
<sequence>MSAFGVGGLWAVILVGYEKIRKKTNDILPAGTVSTTLQSVIDSIIVGGGSGATLWLVHWHLSAVEFGAASYLLVGGFLFFRSYWPLSESEAELSSTDR</sequence>
<protein>
    <submittedName>
        <fullName evidence="1">Uncharacterized protein</fullName>
    </submittedName>
</protein>
<name>A0A4D6K9R7_9EURY</name>
<organism evidence="1 2">
    <name type="scientific">Halomicrobium mukohataei</name>
    <dbReference type="NCBI Taxonomy" id="57705"/>
    <lineage>
        <taxon>Archaea</taxon>
        <taxon>Methanobacteriati</taxon>
        <taxon>Methanobacteriota</taxon>
        <taxon>Stenosarchaea group</taxon>
        <taxon>Halobacteria</taxon>
        <taxon>Halobacteriales</taxon>
        <taxon>Haloarculaceae</taxon>
        <taxon>Halomicrobium</taxon>
    </lineage>
</organism>
<dbReference type="RefSeq" id="WP_012807928.1">
    <property type="nucleotide sequence ID" value="NZ_CP039375.1"/>
</dbReference>
<accession>A0A4D6K9R7</accession>
<dbReference type="Proteomes" id="UP000297053">
    <property type="component" value="Chromosome"/>
</dbReference>
<gene>
    <name evidence="1" type="ORF">E5139_05275</name>
</gene>
<reference evidence="1 2" key="2">
    <citation type="submission" date="2019-04" db="EMBL/GenBank/DDBJ databases">
        <authorList>
            <person name="Yang S."/>
            <person name="Wei W."/>
        </authorList>
    </citation>
    <scope>NUCLEOTIDE SEQUENCE [LARGE SCALE GENOMIC DNA]</scope>
    <source>
        <strain evidence="2">ZP60</strain>
    </source>
</reference>
<evidence type="ECO:0000313" key="2">
    <source>
        <dbReference type="Proteomes" id="UP000297053"/>
    </source>
</evidence>
<proteinExistence type="predicted"/>